<name>A0A120GQW2_9BACI</name>
<dbReference type="SMART" id="SM00855">
    <property type="entry name" value="PGAM"/>
    <property type="match status" value="1"/>
</dbReference>
<dbReference type="CDD" id="cd07067">
    <property type="entry name" value="HP_PGM_like"/>
    <property type="match status" value="1"/>
</dbReference>
<protein>
    <submittedName>
        <fullName evidence="1">Phosphoglycerate mutase</fullName>
    </submittedName>
</protein>
<dbReference type="RefSeq" id="WP_061140942.1">
    <property type="nucleotide sequence ID" value="NZ_LNNH01000010.1"/>
</dbReference>
<dbReference type="PANTHER" id="PTHR48100">
    <property type="entry name" value="BROAD-SPECIFICITY PHOSPHATASE YOR283W-RELATED"/>
    <property type="match status" value="1"/>
</dbReference>
<dbReference type="GO" id="GO:0016791">
    <property type="term" value="F:phosphatase activity"/>
    <property type="evidence" value="ECO:0007669"/>
    <property type="project" value="TreeGrafter"/>
</dbReference>
<evidence type="ECO:0000313" key="2">
    <source>
        <dbReference type="Proteomes" id="UP000064189"/>
    </source>
</evidence>
<sequence>MLKKIFIVRHCEAQGQPAESPLTEKGLKQAEYLVDFFSNEKIDRIISSPFLRAIQSVEPLSEKTNIKIEIDERLSERILSTMDLPDWYEKLKATFNDMELKFEGGESSQEAMNRIVNVAEEVFKGGTENTVIVSHGNIISFLLKNYHSDFDFECWKNLTNPDVFQINCINNEVILERIWDEDKIIKI</sequence>
<dbReference type="InterPro" id="IPR029033">
    <property type="entry name" value="His_PPase_superfam"/>
</dbReference>
<dbReference type="PANTHER" id="PTHR48100:SF1">
    <property type="entry name" value="HISTIDINE PHOSPHATASE FAMILY PROTEIN-RELATED"/>
    <property type="match status" value="1"/>
</dbReference>
<dbReference type="SUPFAM" id="SSF53254">
    <property type="entry name" value="Phosphoglycerate mutase-like"/>
    <property type="match status" value="1"/>
</dbReference>
<gene>
    <name evidence="1" type="ORF">AS888_05525</name>
</gene>
<dbReference type="AlphaFoldDB" id="A0A120GQW2"/>
<comment type="caution">
    <text evidence="1">The sequence shown here is derived from an EMBL/GenBank/DDBJ whole genome shotgun (WGS) entry which is preliminary data.</text>
</comment>
<organism evidence="1 2">
    <name type="scientific">Peribacillus simplex</name>
    <dbReference type="NCBI Taxonomy" id="1478"/>
    <lineage>
        <taxon>Bacteria</taxon>
        <taxon>Bacillati</taxon>
        <taxon>Bacillota</taxon>
        <taxon>Bacilli</taxon>
        <taxon>Bacillales</taxon>
        <taxon>Bacillaceae</taxon>
        <taxon>Peribacillus</taxon>
    </lineage>
</organism>
<proteinExistence type="predicted"/>
<accession>A0A120GQW2</accession>
<dbReference type="Proteomes" id="UP000064189">
    <property type="component" value="Unassembled WGS sequence"/>
</dbReference>
<dbReference type="InterPro" id="IPR013078">
    <property type="entry name" value="His_Pase_superF_clade-1"/>
</dbReference>
<dbReference type="GO" id="GO:0005737">
    <property type="term" value="C:cytoplasm"/>
    <property type="evidence" value="ECO:0007669"/>
    <property type="project" value="TreeGrafter"/>
</dbReference>
<dbReference type="InterPro" id="IPR050275">
    <property type="entry name" value="PGM_Phosphatase"/>
</dbReference>
<dbReference type="Gene3D" id="3.40.50.1240">
    <property type="entry name" value="Phosphoglycerate mutase-like"/>
    <property type="match status" value="1"/>
</dbReference>
<dbReference type="EMBL" id="LNNH01000010">
    <property type="protein sequence ID" value="KWW21942.1"/>
    <property type="molecule type" value="Genomic_DNA"/>
</dbReference>
<dbReference type="Pfam" id="PF00300">
    <property type="entry name" value="His_Phos_1"/>
    <property type="match status" value="1"/>
</dbReference>
<keyword evidence="2" id="KW-1185">Reference proteome</keyword>
<reference evidence="1 2" key="1">
    <citation type="submission" date="2015-11" db="EMBL/GenBank/DDBJ databases">
        <title>Genome Sequence of Bacillus simplex strain VanAntwerpen2.</title>
        <authorList>
            <person name="Couger M.B."/>
        </authorList>
    </citation>
    <scope>NUCLEOTIDE SEQUENCE [LARGE SCALE GENOMIC DNA]</scope>
    <source>
        <strain evidence="1 2">VanAntwerpen02</strain>
    </source>
</reference>
<evidence type="ECO:0000313" key="1">
    <source>
        <dbReference type="EMBL" id="KWW21942.1"/>
    </source>
</evidence>